<feature type="repeat" description="WD" evidence="3">
    <location>
        <begin position="799"/>
        <end position="830"/>
    </location>
</feature>
<evidence type="ECO:0000259" key="4">
    <source>
        <dbReference type="PROSITE" id="PS50837"/>
    </source>
</evidence>
<feature type="repeat" description="WD" evidence="3">
    <location>
        <begin position="839"/>
        <end position="872"/>
    </location>
</feature>
<dbReference type="SMART" id="SM00320">
    <property type="entry name" value="WD40"/>
    <property type="match status" value="10"/>
</dbReference>
<feature type="repeat" description="WD" evidence="3">
    <location>
        <begin position="1003"/>
        <end position="1037"/>
    </location>
</feature>
<evidence type="ECO:0000256" key="1">
    <source>
        <dbReference type="ARBA" id="ARBA00022574"/>
    </source>
</evidence>
<dbReference type="EMBL" id="JAABOJ010000016">
    <property type="protein sequence ID" value="KAF3281106.1"/>
    <property type="molecule type" value="Genomic_DNA"/>
</dbReference>
<dbReference type="Pfam" id="PF24883">
    <property type="entry name" value="NPHP3_N"/>
    <property type="match status" value="1"/>
</dbReference>
<dbReference type="InterPro" id="IPR019775">
    <property type="entry name" value="WD40_repeat_CS"/>
</dbReference>
<protein>
    <recommendedName>
        <fullName evidence="4">NACHT domain-containing protein</fullName>
    </recommendedName>
</protein>
<dbReference type="InterPro" id="IPR056884">
    <property type="entry name" value="NPHP3-like_N"/>
</dbReference>
<dbReference type="PROSITE" id="PS00678">
    <property type="entry name" value="WD_REPEATS_1"/>
    <property type="match status" value="5"/>
</dbReference>
<dbReference type="Gene3D" id="2.130.10.10">
    <property type="entry name" value="YVTN repeat-like/Quinoprotein amine dehydrogenase"/>
    <property type="match status" value="4"/>
</dbReference>
<keyword evidence="1 3" id="KW-0853">WD repeat</keyword>
<sequence length="1163" mass="129029">MAEYSRPTERSQAIFNGVGIQNSGNISVGRDLVIGPNDSEFDADRCCLNDLRVTDPRHDKQRIESVKGGLLADAYTWILRNTEFKEWHGKCNNYNYNDRLLWIKGDPGKGKTMLLCGIIDELNKPTGDVKFDNFAFFFCQATDERLNNATAVLRGLIFLLVSKQPALLSHVRKKYDSAGRNSGLFQDSNAFFALSEIFTDIIQDPALKSTCLIIDALDECVVDLPWLLKLIVEKLSVSTTANSRLRWIVSSRNWWNIEKVLNTAAQGINLSLELNADSISTAVTAYIQHKVDKLGYRSKLRDTVSQYLLANAQSTFLWVALVCQELQNVPQLRVQKKLQEFPPGLDMLYRRMVEQIYNSGDAKSCESVVAVMLVVRRPITLEELTTLVDIPDLESEDDLNSESLREIVQLCGSFLTVRDGVISFVHQSAKDYLVKNESLQMFPDGRVEKQEQLMALRLICAMEKTLTKNIYGLETLDFDILKDKTEPPNPDPLASLRYACLHWIDHVCGTEDSWRGDFLSNNGRVLGFLRKHLLHWLEALSLLKAVTSGVQAIAKLNLFLPKVVPAQSQTSRLVYDANRFVLHNKEIVERFPRQIYVSALLFSPVRSLTRKLFEAENLDWVTIKPAVETDWGACLQTFHGHDSGIASVTISSNGMCIASGSLDGTIKIWDVNGNCLNTFGGNNRPIRSVAISDNGHIASGSDDETIKIWDFNGNLLKTLHGDESEVNSVAFSNNRCIISGSDDETIKIWDFNGNLLKTLHGHESEVASVAFSNDGRIASSLWGGTIKIWDFNGNLLKTLHGHESGVASVAFSNDGHIASVSRDETIKIWDSSGNCINTLIGHNDSITSVVFSKDCTRIISGSRDGNIKIWDITCNSCNNNPHHHDDRVGVVGLSKSGTQIASGSFDDTIKIWDLDGNCISTLRHGGLANLITFSNNGARMVSSSFYRGMKVWDINNNICLSTFRHESWITSVTFSNNDTLLAVGSDDGSIKILNINGDCLNILHNDRGEIQSVAFSKDERFIASISREGTIQIWKIKDKFASEIQFEGRLTGGSHKLTILAFDNTKWLGGRLINWHLLTDTVDISMDMGLSFSPVTIASPQSLGVSSSGEWVTLGGRHVVWLPLEYQATCFVTRGNAIAFGCASGRPNQLGGFIDTEIAQAVS</sequence>
<dbReference type="InterPro" id="IPR007111">
    <property type="entry name" value="NACHT_NTPase"/>
</dbReference>
<dbReference type="InterPro" id="IPR011047">
    <property type="entry name" value="Quinoprotein_ADH-like_sf"/>
</dbReference>
<evidence type="ECO:0000256" key="3">
    <source>
        <dbReference type="PROSITE-ProRule" id="PRU00221"/>
    </source>
</evidence>
<dbReference type="CDD" id="cd00200">
    <property type="entry name" value="WD40"/>
    <property type="match status" value="1"/>
</dbReference>
<feature type="repeat" description="WD" evidence="3">
    <location>
        <begin position="881"/>
        <end position="915"/>
    </location>
</feature>
<proteinExistence type="predicted"/>
<feature type="repeat" description="WD" evidence="3">
    <location>
        <begin position="719"/>
        <end position="752"/>
    </location>
</feature>
<keyword evidence="2" id="KW-0677">Repeat</keyword>
<dbReference type="OrthoDB" id="538223at2759"/>
<dbReference type="PROSITE" id="PS50294">
    <property type="entry name" value="WD_REPEATS_REGION"/>
    <property type="match status" value="8"/>
</dbReference>
<evidence type="ECO:0000313" key="6">
    <source>
        <dbReference type="Proteomes" id="UP000474640"/>
    </source>
</evidence>
<feature type="repeat" description="WD" evidence="3">
    <location>
        <begin position="679"/>
        <end position="712"/>
    </location>
</feature>
<dbReference type="PANTHER" id="PTHR19848:SF8">
    <property type="entry name" value="F-BOX AND WD REPEAT DOMAIN CONTAINING 7"/>
    <property type="match status" value="1"/>
</dbReference>
<dbReference type="SUPFAM" id="SSF50998">
    <property type="entry name" value="Quinoprotein alcohol dehydrogenase-like"/>
    <property type="match status" value="1"/>
</dbReference>
<gene>
    <name evidence="5" type="ORF">TWF970_002280</name>
</gene>
<dbReference type="PRINTS" id="PR00320">
    <property type="entry name" value="GPROTEINBRPT"/>
</dbReference>
<feature type="repeat" description="WD" evidence="3">
    <location>
        <begin position="638"/>
        <end position="672"/>
    </location>
</feature>
<dbReference type="AlphaFoldDB" id="A0A7C8RFN7"/>
<accession>A0A7C8RFN7</accession>
<name>A0A7C8RFN7_ORBOL</name>
<dbReference type="InterPro" id="IPR015943">
    <property type="entry name" value="WD40/YVTN_repeat-like_dom_sf"/>
</dbReference>
<evidence type="ECO:0000256" key="2">
    <source>
        <dbReference type="ARBA" id="ARBA00022737"/>
    </source>
</evidence>
<reference evidence="5 6" key="1">
    <citation type="submission" date="2020-01" db="EMBL/GenBank/DDBJ databases">
        <authorList>
            <person name="Palmer J.M."/>
        </authorList>
    </citation>
    <scope>NUCLEOTIDE SEQUENCE [LARGE SCALE GENOMIC DNA]</scope>
    <source>
        <strain evidence="5 6">TWF970</strain>
    </source>
</reference>
<dbReference type="Pfam" id="PF00400">
    <property type="entry name" value="WD40"/>
    <property type="match status" value="9"/>
</dbReference>
<feature type="domain" description="NACHT" evidence="4">
    <location>
        <begin position="99"/>
        <end position="324"/>
    </location>
</feature>
<dbReference type="Proteomes" id="UP000474640">
    <property type="component" value="Unassembled WGS sequence"/>
</dbReference>
<evidence type="ECO:0000313" key="5">
    <source>
        <dbReference type="EMBL" id="KAF3281106.1"/>
    </source>
</evidence>
<dbReference type="InterPro" id="IPR027417">
    <property type="entry name" value="P-loop_NTPase"/>
</dbReference>
<dbReference type="PROSITE" id="PS50837">
    <property type="entry name" value="NACHT"/>
    <property type="match status" value="1"/>
</dbReference>
<comment type="caution">
    <text evidence="5">The sequence shown here is derived from an EMBL/GenBank/DDBJ whole genome shotgun (WGS) entry which is preliminary data.</text>
</comment>
<organism evidence="5 6">
    <name type="scientific">Orbilia oligospora</name>
    <name type="common">Nematode-trapping fungus</name>
    <name type="synonym">Arthrobotrys oligospora</name>
    <dbReference type="NCBI Taxonomy" id="2813651"/>
    <lineage>
        <taxon>Eukaryota</taxon>
        <taxon>Fungi</taxon>
        <taxon>Dikarya</taxon>
        <taxon>Ascomycota</taxon>
        <taxon>Pezizomycotina</taxon>
        <taxon>Orbiliomycetes</taxon>
        <taxon>Orbiliales</taxon>
        <taxon>Orbiliaceae</taxon>
        <taxon>Orbilia</taxon>
    </lineage>
</organism>
<dbReference type="PANTHER" id="PTHR19848">
    <property type="entry name" value="WD40 REPEAT PROTEIN"/>
    <property type="match status" value="1"/>
</dbReference>
<feature type="repeat" description="WD" evidence="3">
    <location>
        <begin position="962"/>
        <end position="996"/>
    </location>
</feature>
<feature type="repeat" description="WD" evidence="3">
    <location>
        <begin position="921"/>
        <end position="962"/>
    </location>
</feature>
<dbReference type="InterPro" id="IPR001680">
    <property type="entry name" value="WD40_rpt"/>
</dbReference>
<dbReference type="PROSITE" id="PS50082">
    <property type="entry name" value="WD_REPEATS_2"/>
    <property type="match status" value="10"/>
</dbReference>
<dbReference type="InterPro" id="IPR020472">
    <property type="entry name" value="WD40_PAC1"/>
</dbReference>
<feature type="repeat" description="WD" evidence="3">
    <location>
        <begin position="759"/>
        <end position="792"/>
    </location>
</feature>
<dbReference type="SUPFAM" id="SSF52540">
    <property type="entry name" value="P-loop containing nucleoside triphosphate hydrolases"/>
    <property type="match status" value="1"/>
</dbReference>
<dbReference type="Gene3D" id="3.40.50.300">
    <property type="entry name" value="P-loop containing nucleotide triphosphate hydrolases"/>
    <property type="match status" value="1"/>
</dbReference>